<comment type="caution">
    <text evidence="7">The sequence shown here is derived from an EMBL/GenBank/DDBJ whole genome shotgun (WGS) entry which is preliminary data.</text>
</comment>
<feature type="compositionally biased region" description="Basic and acidic residues" evidence="5">
    <location>
        <begin position="335"/>
        <end position="351"/>
    </location>
</feature>
<dbReference type="Gene3D" id="3.30.160.20">
    <property type="match status" value="1"/>
</dbReference>
<dbReference type="HAMAP" id="MF_00093">
    <property type="entry name" value="Rel_fac_1"/>
    <property type="match status" value="1"/>
</dbReference>
<dbReference type="Gene3D" id="6.10.140.1950">
    <property type="match status" value="1"/>
</dbReference>
<evidence type="ECO:0000256" key="1">
    <source>
        <dbReference type="ARBA" id="ARBA00010835"/>
    </source>
</evidence>
<dbReference type="FunFam" id="3.30.70.1660:FF:000002">
    <property type="entry name" value="Peptide chain release factor 1"/>
    <property type="match status" value="1"/>
</dbReference>
<dbReference type="InterPro" id="IPR045853">
    <property type="entry name" value="Pep_chain_release_fac_I_sf"/>
</dbReference>
<dbReference type="InterPro" id="IPR005139">
    <property type="entry name" value="PCRF"/>
</dbReference>
<dbReference type="EMBL" id="JALJOR010000004">
    <property type="protein sequence ID" value="KAK9818328.1"/>
    <property type="molecule type" value="Genomic_DNA"/>
</dbReference>
<evidence type="ECO:0000259" key="6">
    <source>
        <dbReference type="PROSITE" id="PS00745"/>
    </source>
</evidence>
<dbReference type="InterPro" id="IPR004373">
    <property type="entry name" value="RF-1"/>
</dbReference>
<keyword evidence="4" id="KW-0175">Coiled coil</keyword>
<dbReference type="Pfam" id="PF03462">
    <property type="entry name" value="PCRF"/>
    <property type="match status" value="1"/>
</dbReference>
<proteinExistence type="inferred from homology"/>
<dbReference type="SMART" id="SM00937">
    <property type="entry name" value="PCRF"/>
    <property type="match status" value="1"/>
</dbReference>
<dbReference type="PROSITE" id="PS00745">
    <property type="entry name" value="RF_PROK_I"/>
    <property type="match status" value="1"/>
</dbReference>
<dbReference type="FunFam" id="3.30.160.20:FF:000004">
    <property type="entry name" value="Peptide chain release factor 1"/>
    <property type="match status" value="1"/>
</dbReference>
<evidence type="ECO:0000256" key="4">
    <source>
        <dbReference type="SAM" id="Coils"/>
    </source>
</evidence>
<keyword evidence="3" id="KW-0648">Protein biosynthesis</keyword>
<keyword evidence="2" id="KW-0488">Methylation</keyword>
<organism evidence="7 8">
    <name type="scientific">[Myrmecia] bisecta</name>
    <dbReference type="NCBI Taxonomy" id="41462"/>
    <lineage>
        <taxon>Eukaryota</taxon>
        <taxon>Viridiplantae</taxon>
        <taxon>Chlorophyta</taxon>
        <taxon>core chlorophytes</taxon>
        <taxon>Trebouxiophyceae</taxon>
        <taxon>Trebouxiales</taxon>
        <taxon>Trebouxiaceae</taxon>
        <taxon>Myrmecia</taxon>
    </lineage>
</organism>
<dbReference type="Proteomes" id="UP001489004">
    <property type="component" value="Unassembled WGS sequence"/>
</dbReference>
<reference evidence="7 8" key="1">
    <citation type="journal article" date="2024" name="Nat. Commun.">
        <title>Phylogenomics reveals the evolutionary origins of lichenization in chlorophyte algae.</title>
        <authorList>
            <person name="Puginier C."/>
            <person name="Libourel C."/>
            <person name="Otte J."/>
            <person name="Skaloud P."/>
            <person name="Haon M."/>
            <person name="Grisel S."/>
            <person name="Petersen M."/>
            <person name="Berrin J.G."/>
            <person name="Delaux P.M."/>
            <person name="Dal Grande F."/>
            <person name="Keller J."/>
        </authorList>
    </citation>
    <scope>NUCLEOTIDE SEQUENCE [LARGE SCALE GENOMIC DNA]</scope>
    <source>
        <strain evidence="7 8">SAG 2043</strain>
    </source>
</reference>
<dbReference type="GO" id="GO:0005737">
    <property type="term" value="C:cytoplasm"/>
    <property type="evidence" value="ECO:0007669"/>
    <property type="project" value="UniProtKB-ARBA"/>
</dbReference>
<dbReference type="GO" id="GO:0016149">
    <property type="term" value="F:translation release factor activity, codon specific"/>
    <property type="evidence" value="ECO:0007669"/>
    <property type="project" value="InterPro"/>
</dbReference>
<dbReference type="PANTHER" id="PTHR43804:SF7">
    <property type="entry name" value="LD18447P"/>
    <property type="match status" value="1"/>
</dbReference>
<evidence type="ECO:0000256" key="5">
    <source>
        <dbReference type="SAM" id="MobiDB-lite"/>
    </source>
</evidence>
<dbReference type="AlphaFoldDB" id="A0AAW1Q7Q8"/>
<feature type="domain" description="Prokaryotic-type class I peptide chain release factors" evidence="6">
    <location>
        <begin position="271"/>
        <end position="287"/>
    </location>
</feature>
<evidence type="ECO:0000313" key="8">
    <source>
        <dbReference type="Proteomes" id="UP001489004"/>
    </source>
</evidence>
<accession>A0AAW1Q7Q8</accession>
<comment type="similarity">
    <text evidence="1">Belongs to the prokaryotic/mitochondrial release factor family.</text>
</comment>
<keyword evidence="8" id="KW-1185">Reference proteome</keyword>
<evidence type="ECO:0000256" key="2">
    <source>
        <dbReference type="ARBA" id="ARBA00022481"/>
    </source>
</evidence>
<dbReference type="Pfam" id="PF00472">
    <property type="entry name" value="RF-1"/>
    <property type="match status" value="1"/>
</dbReference>
<gene>
    <name evidence="7" type="ORF">WJX72_010686</name>
</gene>
<feature type="coiled-coil region" evidence="4">
    <location>
        <begin position="88"/>
        <end position="139"/>
    </location>
</feature>
<dbReference type="InterPro" id="IPR050057">
    <property type="entry name" value="Prokaryotic/Mito_RF"/>
</dbReference>
<dbReference type="PANTHER" id="PTHR43804">
    <property type="entry name" value="LD18447P"/>
    <property type="match status" value="1"/>
</dbReference>
<dbReference type="NCBIfam" id="TIGR00019">
    <property type="entry name" value="prfA"/>
    <property type="match status" value="1"/>
</dbReference>
<protein>
    <recommendedName>
        <fullName evidence="6">Prokaryotic-type class I peptide chain release factors domain-containing protein</fullName>
    </recommendedName>
</protein>
<evidence type="ECO:0000313" key="7">
    <source>
        <dbReference type="EMBL" id="KAK9818328.1"/>
    </source>
</evidence>
<dbReference type="Gene3D" id="3.30.70.1660">
    <property type="match status" value="1"/>
</dbReference>
<dbReference type="NCBIfam" id="NF001859">
    <property type="entry name" value="PRK00591.1"/>
    <property type="match status" value="1"/>
</dbReference>
<sequence length="402" mass="43841">MGRAAVLGRSQLGLSQLLTSLRCLGETGSFSSGAGSLRPAVTPAIRAQLQRIKERHASVIAQLSGSVADMPPQELVALNKELSELEPVVEALDSFDSLQKEIAELEALASDRAEPEEMRRMAQEERQDLQQQVPELEEALLLQLLPKDEVDARGIVLEVRAGTGGAEAALFAQDLFSMYARYADSRSWKFEPLEEADAEGGGYKFASAAISGQGAYGRLKYESGIHRVQRVPVTESSGRLHTSAASVAILPQADEVDVNIRDEDLRVDTYRSGGAGGQHVNTTNSAVRITHIPSGLVVAIQDERSQHKNKAKALKILRARLFEVERQKQQASLSQDRRDQIGSGDRSERIRTYNFPQGRVTDHRVGVTEHGIDAVLNGERLDVFADALSVHYQSAQLANLGS</sequence>
<name>A0AAW1Q7Q8_9CHLO</name>
<dbReference type="SUPFAM" id="SSF75620">
    <property type="entry name" value="Release factor"/>
    <property type="match status" value="1"/>
</dbReference>
<evidence type="ECO:0000256" key="3">
    <source>
        <dbReference type="ARBA" id="ARBA00022917"/>
    </source>
</evidence>
<feature type="region of interest" description="Disordered" evidence="5">
    <location>
        <begin position="328"/>
        <end position="355"/>
    </location>
</feature>
<dbReference type="InterPro" id="IPR000352">
    <property type="entry name" value="Pep_chain_release_fac_I"/>
</dbReference>